<dbReference type="EMBL" id="WSEK01000004">
    <property type="protein sequence ID" value="MVQ48208.1"/>
    <property type="molecule type" value="Genomic_DNA"/>
</dbReference>
<gene>
    <name evidence="2" type="ORF">GON03_03370</name>
</gene>
<dbReference type="RefSeq" id="WP_157340287.1">
    <property type="nucleotide sequence ID" value="NZ_WSEK01000004.1"/>
</dbReference>
<dbReference type="InterPro" id="IPR050982">
    <property type="entry name" value="Auxin_biosynth/cation_transpt"/>
</dbReference>
<organism evidence="2 3">
    <name type="scientific">Nocardioides agri</name>
    <dbReference type="NCBI Taxonomy" id="2682843"/>
    <lineage>
        <taxon>Bacteria</taxon>
        <taxon>Bacillati</taxon>
        <taxon>Actinomycetota</taxon>
        <taxon>Actinomycetes</taxon>
        <taxon>Propionibacteriales</taxon>
        <taxon>Nocardioidaceae</taxon>
        <taxon>Nocardioides</taxon>
    </lineage>
</organism>
<dbReference type="Proteomes" id="UP000473525">
    <property type="component" value="Unassembled WGS sequence"/>
</dbReference>
<dbReference type="Gene3D" id="3.50.50.60">
    <property type="entry name" value="FAD/NAD(P)-binding domain"/>
    <property type="match status" value="1"/>
</dbReference>
<dbReference type="GO" id="GO:0004497">
    <property type="term" value="F:monooxygenase activity"/>
    <property type="evidence" value="ECO:0007669"/>
    <property type="project" value="UniProtKB-KW"/>
</dbReference>
<dbReference type="InterPro" id="IPR036188">
    <property type="entry name" value="FAD/NAD-bd_sf"/>
</dbReference>
<reference evidence="2 3" key="1">
    <citation type="submission" date="2019-12" db="EMBL/GenBank/DDBJ databases">
        <authorList>
            <person name="Huq M.A."/>
        </authorList>
    </citation>
    <scope>NUCLEOTIDE SEQUENCE [LARGE SCALE GENOMIC DNA]</scope>
    <source>
        <strain evidence="2 3">MAH-18</strain>
    </source>
</reference>
<proteinExistence type="predicted"/>
<dbReference type="PANTHER" id="PTHR43539:SF78">
    <property type="entry name" value="FLAVIN-CONTAINING MONOOXYGENASE"/>
    <property type="match status" value="1"/>
</dbReference>
<evidence type="ECO:0000256" key="1">
    <source>
        <dbReference type="ARBA" id="ARBA00023002"/>
    </source>
</evidence>
<keyword evidence="1" id="KW-0560">Oxidoreductase</keyword>
<dbReference type="Pfam" id="PF13738">
    <property type="entry name" value="Pyr_redox_3"/>
    <property type="match status" value="1"/>
</dbReference>
<evidence type="ECO:0000313" key="3">
    <source>
        <dbReference type="Proteomes" id="UP000473525"/>
    </source>
</evidence>
<dbReference type="PRINTS" id="PR00411">
    <property type="entry name" value="PNDRDTASEI"/>
</dbReference>
<dbReference type="PANTHER" id="PTHR43539">
    <property type="entry name" value="FLAVIN-BINDING MONOOXYGENASE-LIKE PROTEIN (AFU_ORTHOLOGUE AFUA_4G09220)"/>
    <property type="match status" value="1"/>
</dbReference>
<sequence>MTTHQTVDTVVVGAGHAGLAVSRLLTDAGRDHVVLDRGRIAERWRTERWDSLRLLTPTWMTRLPGWYPGGRDPEGFLSAAELTTYLERYAASFDAPIHAGTNVRRVAPARGGVGYDVRTDTGTWRTRHVVVATGPHGPNRVPVPLADLRAAELVPSSRYRNPGQLADGGVLVVGASASGVQIADELARAGREVTLAVGRHTRVPRRYRGLDLFWWLESTGRLGRTIDDVTEPLRARHEPSLQLVGRAERSDASDLDLSTLSQRGVRLVGRLQGLDGDRVALDDGLRARTVEADRALCRLLGSLDEYAARTGLARELLAPTRPRPVDPAPAPGWLDLRAERIGTIVLAAGHRPDHSWLALPVTGPDGAIRQYRGVTSAPGIYVVGQRFQHRRDSSFIDGARHDARDVVTHLVTGALPAAAVASEEPAA</sequence>
<keyword evidence="2" id="KW-0503">Monooxygenase</keyword>
<accession>A0A6L6XMN7</accession>
<dbReference type="GO" id="GO:0050660">
    <property type="term" value="F:flavin adenine dinucleotide binding"/>
    <property type="evidence" value="ECO:0007669"/>
    <property type="project" value="TreeGrafter"/>
</dbReference>
<keyword evidence="3" id="KW-1185">Reference proteome</keyword>
<comment type="caution">
    <text evidence="2">The sequence shown here is derived from an EMBL/GenBank/DDBJ whole genome shotgun (WGS) entry which is preliminary data.</text>
</comment>
<name>A0A6L6XMN7_9ACTN</name>
<evidence type="ECO:0000313" key="2">
    <source>
        <dbReference type="EMBL" id="MVQ48208.1"/>
    </source>
</evidence>
<protein>
    <submittedName>
        <fullName evidence="2">SidA/IucD/PvdA family monooxygenase</fullName>
    </submittedName>
</protein>
<dbReference type="AlphaFoldDB" id="A0A6L6XMN7"/>
<dbReference type="SUPFAM" id="SSF51905">
    <property type="entry name" value="FAD/NAD(P)-binding domain"/>
    <property type="match status" value="2"/>
</dbReference>